<reference evidence="3" key="1">
    <citation type="submission" date="2022-06" db="EMBL/GenBank/DDBJ databases">
        <title>Ornithinimicrobium JY.X270.</title>
        <authorList>
            <person name="Huang Y."/>
        </authorList>
    </citation>
    <scope>NUCLEOTIDE SEQUENCE</scope>
    <source>
        <strain evidence="3">JY.X270</strain>
    </source>
</reference>
<feature type="domain" description="LytR/CpsA/Psr regulator C-terminal" evidence="2">
    <location>
        <begin position="70"/>
        <end position="157"/>
    </location>
</feature>
<dbReference type="Proteomes" id="UP001056535">
    <property type="component" value="Chromosome"/>
</dbReference>
<evidence type="ECO:0000259" key="2">
    <source>
        <dbReference type="Pfam" id="PF13399"/>
    </source>
</evidence>
<gene>
    <name evidence="3" type="ORF">NF557_15475</name>
</gene>
<dbReference type="Pfam" id="PF13399">
    <property type="entry name" value="LytR_C"/>
    <property type="match status" value="1"/>
</dbReference>
<dbReference type="Gene3D" id="3.30.70.2390">
    <property type="match status" value="1"/>
</dbReference>
<dbReference type="EMBL" id="CP099490">
    <property type="protein sequence ID" value="USQ75975.1"/>
    <property type="molecule type" value="Genomic_DNA"/>
</dbReference>
<sequence>MGYVRTAGMSTAARRRRRRTALVLTALIGIVAAVGLYATAYYMGWLGDSDTTTADETAITTAAPTLAPEEVTVNVYNASGAPGIAGRTSQALSSHGFKIDAVDDAPPGTEVPAVAEIRHGAANLEAAQLLQTLVPDATLVADTRQIDVLDLYIGTDFVEVTSADNDSATATG</sequence>
<accession>A0ABY4YHG4</accession>
<dbReference type="RefSeq" id="WP_252620567.1">
    <property type="nucleotide sequence ID" value="NZ_CP099490.1"/>
</dbReference>
<keyword evidence="1" id="KW-0472">Membrane</keyword>
<name>A0ABY4YHG4_9MICO</name>
<evidence type="ECO:0000313" key="3">
    <source>
        <dbReference type="EMBL" id="USQ75975.1"/>
    </source>
</evidence>
<feature type="transmembrane region" description="Helical" evidence="1">
    <location>
        <begin position="21"/>
        <end position="43"/>
    </location>
</feature>
<keyword evidence="1" id="KW-0812">Transmembrane</keyword>
<keyword evidence="4" id="KW-1185">Reference proteome</keyword>
<keyword evidence="1" id="KW-1133">Transmembrane helix</keyword>
<protein>
    <submittedName>
        <fullName evidence="3">LytR C-terminal domain-containing protein</fullName>
    </submittedName>
</protein>
<dbReference type="InterPro" id="IPR027381">
    <property type="entry name" value="LytR/CpsA/Psr_C"/>
</dbReference>
<organism evidence="3 4">
    <name type="scientific">Ornithinimicrobium cryptoxanthini</name>
    <dbReference type="NCBI Taxonomy" id="2934161"/>
    <lineage>
        <taxon>Bacteria</taxon>
        <taxon>Bacillati</taxon>
        <taxon>Actinomycetota</taxon>
        <taxon>Actinomycetes</taxon>
        <taxon>Micrococcales</taxon>
        <taxon>Ornithinimicrobiaceae</taxon>
        <taxon>Ornithinimicrobium</taxon>
    </lineage>
</organism>
<evidence type="ECO:0000256" key="1">
    <source>
        <dbReference type="SAM" id="Phobius"/>
    </source>
</evidence>
<proteinExistence type="predicted"/>
<evidence type="ECO:0000313" key="4">
    <source>
        <dbReference type="Proteomes" id="UP001056535"/>
    </source>
</evidence>